<keyword evidence="6 11" id="KW-0862">Zinc</keyword>
<evidence type="ECO:0000256" key="6">
    <source>
        <dbReference type="ARBA" id="ARBA00022833"/>
    </source>
</evidence>
<dbReference type="SUPFAM" id="SSF51735">
    <property type="entry name" value="NAD(P)-binding Rossmann-fold domains"/>
    <property type="match status" value="1"/>
</dbReference>
<evidence type="ECO:0000256" key="2">
    <source>
        <dbReference type="ARBA" id="ARBA00008072"/>
    </source>
</evidence>
<protein>
    <recommendedName>
        <fullName evidence="9">alcohol dehydrogenase (NADP(+))</fullName>
        <ecNumber evidence="9">1.1.1.2</ecNumber>
    </recommendedName>
</protein>
<dbReference type="EMBL" id="JANIEX010000680">
    <property type="protein sequence ID" value="KAJ3564234.1"/>
    <property type="molecule type" value="Genomic_DNA"/>
</dbReference>
<dbReference type="InterPro" id="IPR013149">
    <property type="entry name" value="ADH-like_C"/>
</dbReference>
<dbReference type="SUPFAM" id="SSF50129">
    <property type="entry name" value="GroES-like"/>
    <property type="match status" value="1"/>
</dbReference>
<comment type="catalytic activity">
    <reaction evidence="10">
        <text>a primary alcohol + NADP(+) = an aldehyde + NADPH + H(+)</text>
        <dbReference type="Rhea" id="RHEA:15937"/>
        <dbReference type="ChEBI" id="CHEBI:15378"/>
        <dbReference type="ChEBI" id="CHEBI:15734"/>
        <dbReference type="ChEBI" id="CHEBI:17478"/>
        <dbReference type="ChEBI" id="CHEBI:57783"/>
        <dbReference type="ChEBI" id="CHEBI:58349"/>
        <dbReference type="EC" id="1.1.1.2"/>
    </reaction>
    <physiologicalReaction direction="left-to-right" evidence="10">
        <dbReference type="Rhea" id="RHEA:15938"/>
    </physiologicalReaction>
    <physiologicalReaction direction="right-to-left" evidence="10">
        <dbReference type="Rhea" id="RHEA:15939"/>
    </physiologicalReaction>
</comment>
<evidence type="ECO:0000256" key="3">
    <source>
        <dbReference type="ARBA" id="ARBA00011738"/>
    </source>
</evidence>
<evidence type="ECO:0000256" key="4">
    <source>
        <dbReference type="ARBA" id="ARBA00022553"/>
    </source>
</evidence>
<dbReference type="CDD" id="cd05283">
    <property type="entry name" value="CAD1"/>
    <property type="match status" value="1"/>
</dbReference>
<dbReference type="Pfam" id="PF08240">
    <property type="entry name" value="ADH_N"/>
    <property type="match status" value="1"/>
</dbReference>
<comment type="similarity">
    <text evidence="2 11">Belongs to the zinc-containing alcohol dehydrogenase family.</text>
</comment>
<keyword evidence="14" id="KW-1185">Reference proteome</keyword>
<dbReference type="InterPro" id="IPR013154">
    <property type="entry name" value="ADH-like_N"/>
</dbReference>
<comment type="cofactor">
    <cofactor evidence="1 11">
        <name>Zn(2+)</name>
        <dbReference type="ChEBI" id="CHEBI:29105"/>
    </cofactor>
</comment>
<comment type="subunit">
    <text evidence="3">Homodimer.</text>
</comment>
<dbReference type="GO" id="GO:0008270">
    <property type="term" value="F:zinc ion binding"/>
    <property type="evidence" value="ECO:0007669"/>
    <property type="project" value="InterPro"/>
</dbReference>
<keyword evidence="8" id="KW-0560">Oxidoreductase</keyword>
<dbReference type="FunFam" id="3.40.50.720:FF:000158">
    <property type="entry name" value="Zinc-binding alcohol dehydrogenase"/>
    <property type="match status" value="1"/>
</dbReference>
<reference evidence="13" key="1">
    <citation type="submission" date="2022-07" db="EMBL/GenBank/DDBJ databases">
        <title>Genome Sequence of Leucocoprinus birnbaumii.</title>
        <authorList>
            <person name="Buettner E."/>
        </authorList>
    </citation>
    <scope>NUCLEOTIDE SEQUENCE</scope>
    <source>
        <strain evidence="13">VT141</strain>
    </source>
</reference>
<dbReference type="EC" id="1.1.1.2" evidence="9"/>
<dbReference type="PROSITE" id="PS00065">
    <property type="entry name" value="D_2_HYDROXYACID_DH_1"/>
    <property type="match status" value="1"/>
</dbReference>
<evidence type="ECO:0000256" key="1">
    <source>
        <dbReference type="ARBA" id="ARBA00001947"/>
    </source>
</evidence>
<dbReference type="InterPro" id="IPR020843">
    <property type="entry name" value="ER"/>
</dbReference>
<dbReference type="GO" id="GO:0006066">
    <property type="term" value="P:alcohol metabolic process"/>
    <property type="evidence" value="ECO:0007669"/>
    <property type="project" value="UniProtKB-ARBA"/>
</dbReference>
<dbReference type="AlphaFoldDB" id="A0AAD5YN62"/>
<dbReference type="InterPro" id="IPR011032">
    <property type="entry name" value="GroES-like_sf"/>
</dbReference>
<evidence type="ECO:0000256" key="7">
    <source>
        <dbReference type="ARBA" id="ARBA00022857"/>
    </source>
</evidence>
<proteinExistence type="inferred from homology"/>
<dbReference type="GO" id="GO:0008106">
    <property type="term" value="F:alcohol dehydrogenase (NADP+) activity"/>
    <property type="evidence" value="ECO:0007669"/>
    <property type="project" value="UniProtKB-EC"/>
</dbReference>
<dbReference type="SMART" id="SM00829">
    <property type="entry name" value="PKS_ER"/>
    <property type="match status" value="1"/>
</dbReference>
<dbReference type="Pfam" id="PF00107">
    <property type="entry name" value="ADH_zinc_N"/>
    <property type="match status" value="1"/>
</dbReference>
<evidence type="ECO:0000256" key="11">
    <source>
        <dbReference type="RuleBase" id="RU361277"/>
    </source>
</evidence>
<keyword evidence="4" id="KW-0597">Phosphoprotein</keyword>
<evidence type="ECO:0000313" key="13">
    <source>
        <dbReference type="EMBL" id="KAJ3564234.1"/>
    </source>
</evidence>
<comment type="caution">
    <text evidence="13">The sequence shown here is derived from an EMBL/GenBank/DDBJ whole genome shotgun (WGS) entry which is preliminary data.</text>
</comment>
<dbReference type="InterPro" id="IPR002328">
    <property type="entry name" value="ADH_Zn_CS"/>
</dbReference>
<dbReference type="Proteomes" id="UP001213000">
    <property type="component" value="Unassembled WGS sequence"/>
</dbReference>
<keyword evidence="5 11" id="KW-0479">Metal-binding</keyword>
<dbReference type="InterPro" id="IPR036291">
    <property type="entry name" value="NAD(P)-bd_dom_sf"/>
</dbReference>
<dbReference type="InterPro" id="IPR047109">
    <property type="entry name" value="CAD-like"/>
</dbReference>
<dbReference type="PANTHER" id="PTHR42683">
    <property type="entry name" value="ALDEHYDE REDUCTASE"/>
    <property type="match status" value="1"/>
</dbReference>
<evidence type="ECO:0000256" key="9">
    <source>
        <dbReference type="ARBA" id="ARBA00024074"/>
    </source>
</evidence>
<evidence type="ECO:0000256" key="10">
    <source>
        <dbReference type="ARBA" id="ARBA00050997"/>
    </source>
</evidence>
<feature type="domain" description="Enoyl reductase (ER)" evidence="12">
    <location>
        <begin position="13"/>
        <end position="352"/>
    </location>
</feature>
<accession>A0AAD5YN62</accession>
<dbReference type="Gene3D" id="3.40.50.720">
    <property type="entry name" value="NAD(P)-binding Rossmann-like Domain"/>
    <property type="match status" value="1"/>
</dbReference>
<organism evidence="13 14">
    <name type="scientific">Leucocoprinus birnbaumii</name>
    <dbReference type="NCBI Taxonomy" id="56174"/>
    <lineage>
        <taxon>Eukaryota</taxon>
        <taxon>Fungi</taxon>
        <taxon>Dikarya</taxon>
        <taxon>Basidiomycota</taxon>
        <taxon>Agaricomycotina</taxon>
        <taxon>Agaricomycetes</taxon>
        <taxon>Agaricomycetidae</taxon>
        <taxon>Agaricales</taxon>
        <taxon>Agaricineae</taxon>
        <taxon>Agaricaceae</taxon>
        <taxon>Leucocoprinus</taxon>
    </lineage>
</organism>
<keyword evidence="7" id="KW-0521">NADP</keyword>
<sequence length="356" mass="38546">MSGSQELQWKGYAIHDTQKWNEFKVIDFKPKPAGEYDIDIKVEFCGVCGSDVHTITGGWGAPNLPLIVGHEIVGTVVRVGPKVEGFKVGDRAGVGAQICSCLKCSRCDNDDEQYCEEPIHTYNSFYPECGTLSQGGYATAIRAHERFVFPIPDALKLEDAAPMLCAGLTMYSPLVRGGAGPGKRVGIIGLGGLGHFGVMFAKALGCEEVVVFSHSNRKQDDAMKMGATKFVVTSEPGYDEALRGSLDLIISTVDSAAAVDWETIVPLLKVHGRFIMVGIPDEELPAFNATVFLGNGALFGGSHVGSKKEATEMLKLAAEKQIKPWIEVLPMKEANRAVMNVKEGKVKYRHVLKVDI</sequence>
<name>A0AAD5YN62_9AGAR</name>
<gene>
    <name evidence="13" type="ORF">NP233_g8429</name>
</gene>
<evidence type="ECO:0000313" key="14">
    <source>
        <dbReference type="Proteomes" id="UP001213000"/>
    </source>
</evidence>
<evidence type="ECO:0000259" key="12">
    <source>
        <dbReference type="SMART" id="SM00829"/>
    </source>
</evidence>
<dbReference type="Gene3D" id="3.90.180.10">
    <property type="entry name" value="Medium-chain alcohol dehydrogenases, catalytic domain"/>
    <property type="match status" value="1"/>
</dbReference>
<dbReference type="PROSITE" id="PS00059">
    <property type="entry name" value="ADH_ZINC"/>
    <property type="match status" value="1"/>
</dbReference>
<evidence type="ECO:0000256" key="8">
    <source>
        <dbReference type="ARBA" id="ARBA00023002"/>
    </source>
</evidence>
<evidence type="ECO:0000256" key="5">
    <source>
        <dbReference type="ARBA" id="ARBA00022723"/>
    </source>
</evidence>
<dbReference type="InterPro" id="IPR029752">
    <property type="entry name" value="D-isomer_DH_CS1"/>
</dbReference>